<comment type="caution">
    <text evidence="2">The sequence shown here is derived from an EMBL/GenBank/DDBJ whole genome shotgun (WGS) entry which is preliminary data.</text>
</comment>
<proteinExistence type="predicted"/>
<evidence type="ECO:0000313" key="2">
    <source>
        <dbReference type="EMBL" id="MFC5172612.1"/>
    </source>
</evidence>
<reference evidence="3" key="1">
    <citation type="journal article" date="2019" name="Int. J. Syst. Evol. Microbiol.">
        <title>The Global Catalogue of Microorganisms (GCM) 10K type strain sequencing project: providing services to taxonomists for standard genome sequencing and annotation.</title>
        <authorList>
            <consortium name="The Broad Institute Genomics Platform"/>
            <consortium name="The Broad Institute Genome Sequencing Center for Infectious Disease"/>
            <person name="Wu L."/>
            <person name="Ma J."/>
        </authorList>
    </citation>
    <scope>NUCLEOTIDE SEQUENCE [LARGE SCALE GENOMIC DNA]</scope>
    <source>
        <strain evidence="3">CGMCC 4.1721</strain>
    </source>
</reference>
<protein>
    <submittedName>
        <fullName evidence="2">Uncharacterized protein</fullName>
    </submittedName>
</protein>
<feature type="region of interest" description="Disordered" evidence="1">
    <location>
        <begin position="1"/>
        <end position="50"/>
    </location>
</feature>
<dbReference type="RefSeq" id="WP_065848893.1">
    <property type="nucleotide sequence ID" value="NZ_JBHSKI010000008.1"/>
</dbReference>
<evidence type="ECO:0000256" key="1">
    <source>
        <dbReference type="SAM" id="MobiDB-lite"/>
    </source>
</evidence>
<dbReference type="Proteomes" id="UP001596208">
    <property type="component" value="Unassembled WGS sequence"/>
</dbReference>
<gene>
    <name evidence="2" type="ORF">ACFPRK_18730</name>
</gene>
<keyword evidence="3" id="KW-1185">Reference proteome</keyword>
<sequence>MTTLHSTAGPARRRLAAPTPGESVSQPSGPSPRESARQSVPHTTDPPIYRTKLRHWESAGRTLPGRHDQEWNRIMTTPVWSDRPVRVSASRDPRGDGR</sequence>
<name>A0ABW0B6K3_9ACTN</name>
<evidence type="ECO:0000313" key="3">
    <source>
        <dbReference type="Proteomes" id="UP001596208"/>
    </source>
</evidence>
<organism evidence="2 3">
    <name type="scientific">Streptomyces mutomycini</name>
    <dbReference type="NCBI Taxonomy" id="284036"/>
    <lineage>
        <taxon>Bacteria</taxon>
        <taxon>Bacillati</taxon>
        <taxon>Actinomycetota</taxon>
        <taxon>Actinomycetes</taxon>
        <taxon>Kitasatosporales</taxon>
        <taxon>Streptomycetaceae</taxon>
        <taxon>Streptomyces</taxon>
    </lineage>
</organism>
<accession>A0ABW0B6K3</accession>
<dbReference type="EMBL" id="JBHSKI010000008">
    <property type="protein sequence ID" value="MFC5172612.1"/>
    <property type="molecule type" value="Genomic_DNA"/>
</dbReference>